<evidence type="ECO:0000256" key="5">
    <source>
        <dbReference type="SAM" id="MobiDB-lite"/>
    </source>
</evidence>
<sequence>MKKNRKETSDEYLLKLTEVIHQSDDFKVFETPVCGQDISIMYLETLVDINSLYHHLLDVSIYAGRSLENVLASYNPELLCSSSDLTDALIKGKFGIYIKAEKKMVAVNLPNTTAHSRSVEEPQNELIIRGAHDGFVENLVVNISIIRRRIQSEKLRIKIVDLGKVTKTKTALLYIEGITNKEILSEIERRLSYIDVDMVISPGYIEEFIEDSPYSIFPQMLNTERPDRTMAALMEGKIALLAEASPTCLIVPSTFVSFFQSPDDYNSRWIPATFIRFIRYFSVLTALTLPSFYIAVIGFHFEVTPPELVMPLKASVEGIPFPPLIEAFIMEITFELVREAGVRLPRPIGQTIGIVGGLVIGDAVVSAGLISNIMIVVVAVTAISSFVVPNNEMRSTVRLLRFPLMIISSLFGFIGLVFGLIFILISLVKQESFGEPYFSPFAPFRFNDLKDTVIRAPLWKMNKRPEDGRPEKANRQKPVRGWEKSNGCK</sequence>
<feature type="transmembrane region" description="Helical" evidence="6">
    <location>
        <begin position="404"/>
        <end position="428"/>
    </location>
</feature>
<dbReference type="PIRSF" id="PIRSF005690">
    <property type="entry name" value="GerBA"/>
    <property type="match status" value="1"/>
</dbReference>
<evidence type="ECO:0000256" key="6">
    <source>
        <dbReference type="SAM" id="Phobius"/>
    </source>
</evidence>
<dbReference type="EMBL" id="VTEG01000006">
    <property type="protein sequence ID" value="TYR99231.1"/>
    <property type="molecule type" value="Genomic_DNA"/>
</dbReference>
<keyword evidence="6" id="KW-1133">Transmembrane helix</keyword>
<evidence type="ECO:0000256" key="2">
    <source>
        <dbReference type="ARBA" id="ARBA00005278"/>
    </source>
</evidence>
<proteinExistence type="inferred from homology"/>
<dbReference type="RefSeq" id="WP_148953854.1">
    <property type="nucleotide sequence ID" value="NZ_VTEG01000006.1"/>
</dbReference>
<name>A0A5D4MC82_9BACI</name>
<dbReference type="GO" id="GO:0009847">
    <property type="term" value="P:spore germination"/>
    <property type="evidence" value="ECO:0007669"/>
    <property type="project" value="UniProtKB-UniRule"/>
</dbReference>
<evidence type="ECO:0000313" key="7">
    <source>
        <dbReference type="EMBL" id="TYR99231.1"/>
    </source>
</evidence>
<feature type="compositionally biased region" description="Basic and acidic residues" evidence="5">
    <location>
        <begin position="464"/>
        <end position="474"/>
    </location>
</feature>
<feature type="transmembrane region" description="Helical" evidence="6">
    <location>
        <begin position="358"/>
        <end position="384"/>
    </location>
</feature>
<evidence type="ECO:0000256" key="4">
    <source>
        <dbReference type="PIRNR" id="PIRNR005690"/>
    </source>
</evidence>
<dbReference type="GO" id="GO:0005886">
    <property type="term" value="C:plasma membrane"/>
    <property type="evidence" value="ECO:0007669"/>
    <property type="project" value="UniProtKB-SubCell"/>
</dbReference>
<dbReference type="AlphaFoldDB" id="A0A5D4MC82"/>
<feature type="transmembrane region" description="Helical" evidence="6">
    <location>
        <begin position="277"/>
        <end position="299"/>
    </location>
</feature>
<evidence type="ECO:0000256" key="1">
    <source>
        <dbReference type="ARBA" id="ARBA00004141"/>
    </source>
</evidence>
<dbReference type="Proteomes" id="UP000325182">
    <property type="component" value="Unassembled WGS sequence"/>
</dbReference>
<protein>
    <submittedName>
        <fullName evidence="7">Spore germination protein</fullName>
    </submittedName>
</protein>
<evidence type="ECO:0000313" key="8">
    <source>
        <dbReference type="Proteomes" id="UP000325182"/>
    </source>
</evidence>
<comment type="caution">
    <text evidence="7">The sequence shown here is derived from an EMBL/GenBank/DDBJ whole genome shotgun (WGS) entry which is preliminary data.</text>
</comment>
<reference evidence="7 8" key="1">
    <citation type="submission" date="2019-08" db="EMBL/GenBank/DDBJ databases">
        <title>Bacillus genomes from the desert of Cuatro Cienegas, Coahuila.</title>
        <authorList>
            <person name="Olmedo-Alvarez G."/>
        </authorList>
    </citation>
    <scope>NUCLEOTIDE SEQUENCE [LARGE SCALE GENOMIC DNA]</scope>
    <source>
        <strain evidence="7 8">CH128b_4D</strain>
    </source>
</reference>
<gene>
    <name evidence="7" type="ORF">FZC84_10750</name>
</gene>
<dbReference type="PANTHER" id="PTHR22550">
    <property type="entry name" value="SPORE GERMINATION PROTEIN"/>
    <property type="match status" value="1"/>
</dbReference>
<keyword evidence="6" id="KW-0812">Transmembrane</keyword>
<evidence type="ECO:0000256" key="3">
    <source>
        <dbReference type="ARBA" id="ARBA00023136"/>
    </source>
</evidence>
<dbReference type="InterPro" id="IPR050768">
    <property type="entry name" value="UPF0353/GerABKA_families"/>
</dbReference>
<comment type="similarity">
    <text evidence="2 4">Belongs to the GerABKA family.</text>
</comment>
<keyword evidence="3 4" id="KW-0472">Membrane</keyword>
<organism evidence="7 8">
    <name type="scientific">Rossellomorea vietnamensis</name>
    <dbReference type="NCBI Taxonomy" id="218284"/>
    <lineage>
        <taxon>Bacteria</taxon>
        <taxon>Bacillati</taxon>
        <taxon>Bacillota</taxon>
        <taxon>Bacilli</taxon>
        <taxon>Bacillales</taxon>
        <taxon>Bacillaceae</taxon>
        <taxon>Rossellomorea</taxon>
    </lineage>
</organism>
<dbReference type="Pfam" id="PF03323">
    <property type="entry name" value="GerA"/>
    <property type="match status" value="1"/>
</dbReference>
<dbReference type="InterPro" id="IPR004995">
    <property type="entry name" value="Spore_Ger"/>
</dbReference>
<comment type="subcellular location">
    <subcellularLocation>
        <location evidence="4">Cell membrane</location>
    </subcellularLocation>
    <subcellularLocation>
        <location evidence="1">Membrane</location>
        <topology evidence="1">Multi-pass membrane protein</topology>
    </subcellularLocation>
</comment>
<accession>A0A5D4MC82</accession>
<dbReference type="PANTHER" id="PTHR22550:SF5">
    <property type="entry name" value="LEUCINE ZIPPER PROTEIN 4"/>
    <property type="match status" value="1"/>
</dbReference>
<feature type="region of interest" description="Disordered" evidence="5">
    <location>
        <begin position="464"/>
        <end position="489"/>
    </location>
</feature>